<accession>A0A7J7LKB3</accession>
<reference evidence="7 8" key="1">
    <citation type="journal article" date="2020" name="IScience">
        <title>Genome Sequencing of the Endangered Kingdonia uniflora (Circaeasteraceae, Ranunculales) Reveals Potential Mechanisms of Evolutionary Specialization.</title>
        <authorList>
            <person name="Sun Y."/>
            <person name="Deng T."/>
            <person name="Zhang A."/>
            <person name="Moore M.J."/>
            <person name="Landis J.B."/>
            <person name="Lin N."/>
            <person name="Zhang H."/>
            <person name="Zhang X."/>
            <person name="Huang J."/>
            <person name="Zhang X."/>
            <person name="Sun H."/>
            <person name="Wang H."/>
        </authorList>
    </citation>
    <scope>NUCLEOTIDE SEQUENCE [LARGE SCALE GENOMIC DNA]</scope>
    <source>
        <strain evidence="7">TB1705</strain>
        <tissue evidence="7">Leaf</tissue>
    </source>
</reference>
<evidence type="ECO:0000256" key="5">
    <source>
        <dbReference type="ARBA" id="ARBA00023157"/>
    </source>
</evidence>
<name>A0A7J7LKB3_9MAGN</name>
<dbReference type="Proteomes" id="UP000541444">
    <property type="component" value="Unassembled WGS sequence"/>
</dbReference>
<evidence type="ECO:0000256" key="6">
    <source>
        <dbReference type="RuleBase" id="RU367102"/>
    </source>
</evidence>
<evidence type="ECO:0000256" key="1">
    <source>
        <dbReference type="ARBA" id="ARBA00004613"/>
    </source>
</evidence>
<evidence type="ECO:0000256" key="2">
    <source>
        <dbReference type="ARBA" id="ARBA00008127"/>
    </source>
</evidence>
<dbReference type="AlphaFoldDB" id="A0A7J7LKB3"/>
<organism evidence="7 8">
    <name type="scientific">Kingdonia uniflora</name>
    <dbReference type="NCBI Taxonomy" id="39325"/>
    <lineage>
        <taxon>Eukaryota</taxon>
        <taxon>Viridiplantae</taxon>
        <taxon>Streptophyta</taxon>
        <taxon>Embryophyta</taxon>
        <taxon>Tracheophyta</taxon>
        <taxon>Spermatophyta</taxon>
        <taxon>Magnoliopsida</taxon>
        <taxon>Ranunculales</taxon>
        <taxon>Circaeasteraceae</taxon>
        <taxon>Kingdonia</taxon>
    </lineage>
</organism>
<dbReference type="PANTHER" id="PTHR33109:SF4">
    <property type="entry name" value="EPIDERMAL PATTERNING FACTOR-LIKE PROTEIN 6"/>
    <property type="match status" value="1"/>
</dbReference>
<evidence type="ECO:0000313" key="7">
    <source>
        <dbReference type="EMBL" id="KAF6143096.1"/>
    </source>
</evidence>
<keyword evidence="5" id="KW-1015">Disulfide bond</keyword>
<comment type="caution">
    <text evidence="7">The sequence shown here is derived from an EMBL/GenBank/DDBJ whole genome shotgun (WGS) entry which is preliminary data.</text>
</comment>
<dbReference type="GO" id="GO:0005576">
    <property type="term" value="C:extracellular region"/>
    <property type="evidence" value="ECO:0007669"/>
    <property type="project" value="UniProtKB-SubCell"/>
</dbReference>
<keyword evidence="4" id="KW-0732">Signal</keyword>
<keyword evidence="6" id="KW-0217">Developmental protein</keyword>
<sequence length="143" mass="16348">MEWKRRKQRLFQRTTILAFLLSVFTLFATITNKTMILDNVTTTTTTTTSMVKKNDCSLKGLEKTPQGEKEDDQTVTSISRTLSLSNRRLFSALGSFPPRCRSKCHQCTPCKPVHVPVPPGRPVTMEYYPEAWRCKCGNKLYNP</sequence>
<dbReference type="OrthoDB" id="1937916at2759"/>
<comment type="function">
    <text evidence="6">Controls stomatal patterning.</text>
</comment>
<keyword evidence="8" id="KW-1185">Reference proteome</keyword>
<dbReference type="EMBL" id="JACGCM010002221">
    <property type="protein sequence ID" value="KAF6143096.1"/>
    <property type="molecule type" value="Genomic_DNA"/>
</dbReference>
<dbReference type="GO" id="GO:0010052">
    <property type="term" value="P:guard cell differentiation"/>
    <property type="evidence" value="ECO:0007669"/>
    <property type="project" value="UniProtKB-UniRule"/>
</dbReference>
<gene>
    <name evidence="7" type="ORF">GIB67_041164</name>
</gene>
<dbReference type="Pfam" id="PF17181">
    <property type="entry name" value="EPF"/>
    <property type="match status" value="1"/>
</dbReference>
<protein>
    <recommendedName>
        <fullName evidence="6">Epidermal patterning factor-like protein</fullName>
    </recommendedName>
</protein>
<evidence type="ECO:0000256" key="4">
    <source>
        <dbReference type="ARBA" id="ARBA00022729"/>
    </source>
</evidence>
<dbReference type="PANTHER" id="PTHR33109">
    <property type="entry name" value="EPIDERMAL PATTERNING FACTOR-LIKE PROTEIN 4"/>
    <property type="match status" value="1"/>
</dbReference>
<evidence type="ECO:0000313" key="8">
    <source>
        <dbReference type="Proteomes" id="UP000541444"/>
    </source>
</evidence>
<proteinExistence type="inferred from homology"/>
<keyword evidence="3 6" id="KW-0964">Secreted</keyword>
<evidence type="ECO:0000256" key="3">
    <source>
        <dbReference type="ARBA" id="ARBA00022525"/>
    </source>
</evidence>
<comment type="subcellular location">
    <subcellularLocation>
        <location evidence="1 6">Secreted</location>
    </subcellularLocation>
</comment>
<comment type="similarity">
    <text evidence="2 6">Belongs to the plant cysteine rich small secretory peptide family. Epidermal patterning factor subfamily.</text>
</comment>
<dbReference type="InterPro" id="IPR039455">
    <property type="entry name" value="EPFL"/>
</dbReference>